<feature type="transmembrane region" description="Helical" evidence="2">
    <location>
        <begin position="6"/>
        <end position="22"/>
    </location>
</feature>
<dbReference type="Proteomes" id="UP000264002">
    <property type="component" value="Unassembled WGS sequence"/>
</dbReference>
<dbReference type="NCBIfam" id="NF047514">
    <property type="entry name" value="SpiroCoCo_N"/>
    <property type="match status" value="1"/>
</dbReference>
<reference evidence="3 4" key="2">
    <citation type="submission" date="2018-09" db="EMBL/GenBank/DDBJ databases">
        <title>Genome of Sphaerochaeta halotolerans strain 4-11.</title>
        <authorList>
            <person name="Nazina T.N."/>
            <person name="Sokolova D.S."/>
        </authorList>
    </citation>
    <scope>NUCLEOTIDE SEQUENCE [LARGE SCALE GENOMIC DNA]</scope>
    <source>
        <strain evidence="3 4">4-11</strain>
    </source>
</reference>
<keyword evidence="4" id="KW-1185">Reference proteome</keyword>
<dbReference type="NCBIfam" id="NF047516">
    <property type="entry name" value="LA_3659_fam"/>
    <property type="match status" value="1"/>
</dbReference>
<keyword evidence="2" id="KW-0812">Transmembrane</keyword>
<gene>
    <name evidence="3" type="ORF">DYP60_03325</name>
</gene>
<dbReference type="OrthoDB" id="10004273at2"/>
<accession>A0A372MJH1</accession>
<dbReference type="EMBL" id="QUWK01000003">
    <property type="protein sequence ID" value="RFU95518.1"/>
    <property type="molecule type" value="Genomic_DNA"/>
</dbReference>
<feature type="coiled-coil region" evidence="1">
    <location>
        <begin position="433"/>
        <end position="467"/>
    </location>
</feature>
<keyword evidence="2" id="KW-1133">Transmembrane helix</keyword>
<evidence type="ECO:0000313" key="3">
    <source>
        <dbReference type="EMBL" id="RFU95518.1"/>
    </source>
</evidence>
<keyword evidence="1" id="KW-0175">Coiled coil</keyword>
<evidence type="ECO:0000313" key="4">
    <source>
        <dbReference type="Proteomes" id="UP000264002"/>
    </source>
</evidence>
<dbReference type="AlphaFoldDB" id="A0A372MJH1"/>
<feature type="coiled-coil region" evidence="1">
    <location>
        <begin position="32"/>
        <end position="88"/>
    </location>
</feature>
<keyword evidence="2" id="KW-0472">Membrane</keyword>
<feature type="coiled-coil region" evidence="1">
    <location>
        <begin position="137"/>
        <end position="200"/>
    </location>
</feature>
<reference evidence="4" key="1">
    <citation type="submission" date="2018-08" db="EMBL/GenBank/DDBJ databases">
        <authorList>
            <person name="Grouzdev D.S."/>
            <person name="Krutkina M.S."/>
        </authorList>
    </citation>
    <scope>NUCLEOTIDE SEQUENCE [LARGE SCALE GENOMIC DNA]</scope>
    <source>
        <strain evidence="4">4-11</strain>
    </source>
</reference>
<dbReference type="RefSeq" id="WP_133299273.1">
    <property type="nucleotide sequence ID" value="NZ_QUWK01000003.1"/>
</dbReference>
<proteinExistence type="predicted"/>
<comment type="caution">
    <text evidence="3">The sequence shown here is derived from an EMBL/GenBank/DDBJ whole genome shotgun (WGS) entry which is preliminary data.</text>
</comment>
<evidence type="ECO:0000256" key="2">
    <source>
        <dbReference type="SAM" id="Phobius"/>
    </source>
</evidence>
<protein>
    <submittedName>
        <fullName evidence="3">Uncharacterized protein</fullName>
    </submittedName>
</protein>
<evidence type="ECO:0000256" key="1">
    <source>
        <dbReference type="SAM" id="Coils"/>
    </source>
</evidence>
<sequence length="495" mass="57377">MGLELLLPVILFIITLIIIYMLRVEDKRDRRLDLMKQKVGQFSRELEASRNQFKDTSQQVEERINHRIDAANQMMLRIEDQMTELEVRSDDLAKLQDVLNTYRDSLTKLGTTTTQIEARIAHTKNEIQRIEAVDTTIKQFDERIEAFKRMLQDAVEESTNSISQQQLKVKQLLDASYATLQEYEAEVQEVERQNQNRVASHAETLKSNEADSLSVLTTQLAKIRQIGDDAEQIITNSKRELEAVREQSFQDVQEQKSQYEAIKTESREFFMTEKESLLSLIEEVKNRVTESLTQFSQQCDHDMEAVFTHTITKTDQAFQTMVHTISSYLEELQKRMDQAQTISKKLEQQEYDSLHSFSDEIQKLCEQHDRATENLRKSGRKQEELQQIILYLREEASALQGELGVMKQKHEALASEHAEGLQAASFEALALHLTEEQEALHSIEQTLQSKQEELASLEQDQVVAEVEDERTPWVEYVPEGDEEEISLEDEDDKTT</sequence>
<feature type="coiled-coil region" evidence="1">
    <location>
        <begin position="329"/>
        <end position="374"/>
    </location>
</feature>
<name>A0A372MJH1_9SPIR</name>
<organism evidence="3 4">
    <name type="scientific">Sphaerochaeta halotolerans</name>
    <dbReference type="NCBI Taxonomy" id="2293840"/>
    <lineage>
        <taxon>Bacteria</taxon>
        <taxon>Pseudomonadati</taxon>
        <taxon>Spirochaetota</taxon>
        <taxon>Spirochaetia</taxon>
        <taxon>Spirochaetales</taxon>
        <taxon>Sphaerochaetaceae</taxon>
        <taxon>Sphaerochaeta</taxon>
    </lineage>
</organism>